<sequence>MHLLSLCILYAVGLKENTRNDGQDIVTPGGEFKDGSRVIQKLRDVATFFNTPQRLQKLKEIKKLYNLPPADIKVDAKTRVSYAISLMRRSVYNYYALTKYFDSAPENEQPLSAYNLCVPNEEELNTPNDVLGKM</sequence>
<accession>W2YJZ8</accession>
<evidence type="ECO:0000313" key="1">
    <source>
        <dbReference type="EMBL" id="ETP35211.1"/>
    </source>
</evidence>
<dbReference type="AlphaFoldDB" id="W2YJZ8"/>
<protein>
    <submittedName>
        <fullName evidence="1">Uncharacterized protein</fullName>
    </submittedName>
</protein>
<evidence type="ECO:0000313" key="2">
    <source>
        <dbReference type="Proteomes" id="UP000018948"/>
    </source>
</evidence>
<reference evidence="1 2" key="1">
    <citation type="submission" date="2013-11" db="EMBL/GenBank/DDBJ databases">
        <title>The Genome Sequence of Phytophthora parasitica P10297.</title>
        <authorList>
            <consortium name="The Broad Institute Genomics Platform"/>
            <person name="Russ C."/>
            <person name="Tyler B."/>
            <person name="Panabieres F."/>
            <person name="Shan W."/>
            <person name="Tripathy S."/>
            <person name="Grunwald N."/>
            <person name="Machado M."/>
            <person name="Johnson C.S."/>
            <person name="Walker B."/>
            <person name="Young S.K."/>
            <person name="Zeng Q."/>
            <person name="Gargeya S."/>
            <person name="Fitzgerald M."/>
            <person name="Haas B."/>
            <person name="Abouelleil A."/>
            <person name="Allen A.W."/>
            <person name="Alvarado L."/>
            <person name="Arachchi H.M."/>
            <person name="Berlin A.M."/>
            <person name="Chapman S.B."/>
            <person name="Gainer-Dewar J."/>
            <person name="Goldberg J."/>
            <person name="Griggs A."/>
            <person name="Gujja S."/>
            <person name="Hansen M."/>
            <person name="Howarth C."/>
            <person name="Imamovic A."/>
            <person name="Ireland A."/>
            <person name="Larimer J."/>
            <person name="McCowan C."/>
            <person name="Murphy C."/>
            <person name="Pearson M."/>
            <person name="Poon T.W."/>
            <person name="Priest M."/>
            <person name="Roberts A."/>
            <person name="Saif S."/>
            <person name="Shea T."/>
            <person name="Sisk P."/>
            <person name="Sykes S."/>
            <person name="Wortman J."/>
            <person name="Nusbaum C."/>
            <person name="Birren B."/>
        </authorList>
    </citation>
    <scope>NUCLEOTIDE SEQUENCE [LARGE SCALE GENOMIC DNA]</scope>
    <source>
        <strain evidence="1 2">P10297</strain>
    </source>
</reference>
<dbReference type="OrthoDB" id="128786at2759"/>
<proteinExistence type="predicted"/>
<dbReference type="EMBL" id="ANIY01003508">
    <property type="protein sequence ID" value="ETP35211.1"/>
    <property type="molecule type" value="Genomic_DNA"/>
</dbReference>
<dbReference type="Proteomes" id="UP000018948">
    <property type="component" value="Unassembled WGS sequence"/>
</dbReference>
<comment type="caution">
    <text evidence="1">The sequence shown here is derived from an EMBL/GenBank/DDBJ whole genome shotgun (WGS) entry which is preliminary data.</text>
</comment>
<organism evidence="1 2">
    <name type="scientific">Phytophthora nicotianae P10297</name>
    <dbReference type="NCBI Taxonomy" id="1317064"/>
    <lineage>
        <taxon>Eukaryota</taxon>
        <taxon>Sar</taxon>
        <taxon>Stramenopiles</taxon>
        <taxon>Oomycota</taxon>
        <taxon>Peronosporomycetes</taxon>
        <taxon>Peronosporales</taxon>
        <taxon>Peronosporaceae</taxon>
        <taxon>Phytophthora</taxon>
    </lineage>
</organism>
<gene>
    <name evidence="1" type="ORF">F442_16553</name>
</gene>
<name>W2YJZ8_PHYNI</name>